<dbReference type="Proteomes" id="UP000019678">
    <property type="component" value="Unassembled WGS sequence"/>
</dbReference>
<accession>A0A017SW85</accession>
<gene>
    <name evidence="3" type="ORF">CAP_8969</name>
</gene>
<evidence type="ECO:0000313" key="3">
    <source>
        <dbReference type="EMBL" id="EYF00880.1"/>
    </source>
</evidence>
<organism evidence="3 4">
    <name type="scientific">Chondromyces apiculatus DSM 436</name>
    <dbReference type="NCBI Taxonomy" id="1192034"/>
    <lineage>
        <taxon>Bacteria</taxon>
        <taxon>Pseudomonadati</taxon>
        <taxon>Myxococcota</taxon>
        <taxon>Polyangia</taxon>
        <taxon>Polyangiales</taxon>
        <taxon>Polyangiaceae</taxon>
        <taxon>Chondromyces</taxon>
    </lineage>
</organism>
<dbReference type="InterPro" id="IPR029063">
    <property type="entry name" value="SAM-dependent_MTases_sf"/>
</dbReference>
<keyword evidence="4" id="KW-1185">Reference proteome</keyword>
<dbReference type="PANTHER" id="PTHR24422:SF10">
    <property type="entry name" value="CHEMOTAXIS PROTEIN METHYLTRANSFERASE 2"/>
    <property type="match status" value="1"/>
</dbReference>
<protein>
    <submittedName>
        <fullName evidence="3">Chemotaxis protein methyltransferase CheR</fullName>
    </submittedName>
</protein>
<reference evidence="3 4" key="1">
    <citation type="submission" date="2013-05" db="EMBL/GenBank/DDBJ databases">
        <title>Genome assembly of Chondromyces apiculatus DSM 436.</title>
        <authorList>
            <person name="Sharma G."/>
            <person name="Khatri I."/>
            <person name="Kaur C."/>
            <person name="Mayilraj S."/>
            <person name="Subramanian S."/>
        </authorList>
    </citation>
    <scope>NUCLEOTIDE SEQUENCE [LARGE SCALE GENOMIC DNA]</scope>
    <source>
        <strain evidence="3 4">DSM 436</strain>
    </source>
</reference>
<comment type="caution">
    <text evidence="3">The sequence shown here is derived from an EMBL/GenBank/DDBJ whole genome shotgun (WGS) entry which is preliminary data.</text>
</comment>
<dbReference type="InterPro" id="IPR000780">
    <property type="entry name" value="CheR_MeTrfase"/>
</dbReference>
<dbReference type="InterPro" id="IPR050903">
    <property type="entry name" value="Bact_Chemotaxis_MeTrfase"/>
</dbReference>
<evidence type="ECO:0000256" key="1">
    <source>
        <dbReference type="SAM" id="MobiDB-lite"/>
    </source>
</evidence>
<keyword evidence="3" id="KW-0489">Methyltransferase</keyword>
<dbReference type="InterPro" id="IPR022642">
    <property type="entry name" value="CheR_C"/>
</dbReference>
<feature type="compositionally biased region" description="Gly residues" evidence="1">
    <location>
        <begin position="276"/>
        <end position="285"/>
    </location>
</feature>
<name>A0A017SW85_9BACT</name>
<evidence type="ECO:0000259" key="2">
    <source>
        <dbReference type="PROSITE" id="PS50123"/>
    </source>
</evidence>
<proteinExistence type="predicted"/>
<dbReference type="Pfam" id="PF01739">
    <property type="entry name" value="CheR"/>
    <property type="match status" value="1"/>
</dbReference>
<dbReference type="STRING" id="1192034.CAP_8969"/>
<dbReference type="PROSITE" id="PS50123">
    <property type="entry name" value="CHER"/>
    <property type="match status" value="1"/>
</dbReference>
<dbReference type="eggNOG" id="COG1352">
    <property type="taxonomic scope" value="Bacteria"/>
</dbReference>
<dbReference type="SUPFAM" id="SSF53335">
    <property type="entry name" value="S-adenosyl-L-methionine-dependent methyltransferases"/>
    <property type="match status" value="1"/>
</dbReference>
<dbReference type="PANTHER" id="PTHR24422">
    <property type="entry name" value="CHEMOTAXIS PROTEIN METHYLTRANSFERASE"/>
    <property type="match status" value="1"/>
</dbReference>
<feature type="region of interest" description="Disordered" evidence="1">
    <location>
        <begin position="252"/>
        <end position="285"/>
    </location>
</feature>
<keyword evidence="3" id="KW-0808">Transferase</keyword>
<feature type="domain" description="CheR-type methyltransferase" evidence="2">
    <location>
        <begin position="44"/>
        <end position="231"/>
    </location>
</feature>
<dbReference type="GO" id="GO:0008757">
    <property type="term" value="F:S-adenosylmethionine-dependent methyltransferase activity"/>
    <property type="evidence" value="ECO:0007669"/>
    <property type="project" value="InterPro"/>
</dbReference>
<sequence>MDLALAAAERDLGVGRAMAAPGWVRDRVLTILEAQAARLGITAMRAAERLQRDRSAVEEIVAALRVGETRFYRDPVMWEAIASAVIPTLPQRPVAGLSAGCSTGEEAYTLAMMLAIAGKRFSVLGVDRSSEAVQAAREATYSAEAARHLPPAYVRRFCEVDGSVMRVRKELRSLVSFEVCDLVSAVPRGGFQIILFKNVLLYLATPAGEAVARRLLGELDARGVLITAASEVPRLCSVGIATARISSGVTAFRLGPRTGSEPPPPPPAAPAASGSGFPGGMEGGR</sequence>
<dbReference type="SMART" id="SM00138">
    <property type="entry name" value="MeTrc"/>
    <property type="match status" value="1"/>
</dbReference>
<evidence type="ECO:0000313" key="4">
    <source>
        <dbReference type="Proteomes" id="UP000019678"/>
    </source>
</evidence>
<dbReference type="PRINTS" id="PR00996">
    <property type="entry name" value="CHERMTFRASE"/>
</dbReference>
<dbReference type="AlphaFoldDB" id="A0A017SW85"/>
<dbReference type="EMBL" id="ASRX01000096">
    <property type="protein sequence ID" value="EYF00880.1"/>
    <property type="molecule type" value="Genomic_DNA"/>
</dbReference>
<dbReference type="Gene3D" id="3.40.50.150">
    <property type="entry name" value="Vaccinia Virus protein VP39"/>
    <property type="match status" value="1"/>
</dbReference>
<dbReference type="GO" id="GO:0032259">
    <property type="term" value="P:methylation"/>
    <property type="evidence" value="ECO:0007669"/>
    <property type="project" value="UniProtKB-KW"/>
</dbReference>